<dbReference type="InterPro" id="IPR002881">
    <property type="entry name" value="DUF58"/>
</dbReference>
<evidence type="ECO:0000313" key="3">
    <source>
        <dbReference type="Proteomes" id="UP000266389"/>
    </source>
</evidence>
<gene>
    <name evidence="2" type="ORF">D0433_10570</name>
</gene>
<proteinExistence type="predicted"/>
<protein>
    <submittedName>
        <fullName evidence="2">DUF58 domain-containing protein</fullName>
    </submittedName>
</protein>
<dbReference type="PANTHER" id="PTHR33608:SF7">
    <property type="entry name" value="DUF58 DOMAIN-CONTAINING PROTEIN"/>
    <property type="match status" value="1"/>
</dbReference>
<dbReference type="SUPFAM" id="SSF53300">
    <property type="entry name" value="vWA-like"/>
    <property type="match status" value="1"/>
</dbReference>
<name>A0A395LYD3_9BACT</name>
<reference evidence="2 3" key="1">
    <citation type="journal article" date="2011" name="ISME J.">
        <title>Community ecology of hot spring cyanobacterial mats: predominant populations and their functional potential.</title>
        <authorList>
            <person name="Klatt C.G."/>
            <person name="Wood J.M."/>
            <person name="Rusch D.B."/>
            <person name="Bateson M.M."/>
            <person name="Hamamura N."/>
            <person name="Heidelberg J.F."/>
            <person name="Grossman A.R."/>
            <person name="Bhaya D."/>
            <person name="Cohan F.M."/>
            <person name="Kuhl M."/>
            <person name="Bryant D.A."/>
            <person name="Ward D.M."/>
        </authorList>
    </citation>
    <scope>NUCLEOTIDE SEQUENCE [LARGE SCALE GENOMIC DNA]</scope>
    <source>
        <strain evidence="2">OS</strain>
    </source>
</reference>
<dbReference type="EMBL" id="PHFL01000063">
    <property type="protein sequence ID" value="RFM23537.1"/>
    <property type="molecule type" value="Genomic_DNA"/>
</dbReference>
<dbReference type="AlphaFoldDB" id="A0A395LYD3"/>
<organism evidence="2 3">
    <name type="scientific">Candidatus Thermochlorobacter aerophilus</name>
    <dbReference type="NCBI Taxonomy" id="1868324"/>
    <lineage>
        <taxon>Bacteria</taxon>
        <taxon>Pseudomonadati</taxon>
        <taxon>Chlorobiota</taxon>
        <taxon>Chlorobiia</taxon>
        <taxon>Chlorobiales</taxon>
        <taxon>Candidatus Thermochlorobacteriaceae</taxon>
        <taxon>Candidatus Thermochlorobacter</taxon>
    </lineage>
</organism>
<sequence>MSVTSYRFIDPHVLASLANLQLVAKTVVDGFMLGLHQSPKSGVGLEFSQYRSYQPGDDLRRVDWKMYARSDKFFVRESEVETSVTVRFVLDASASMNHTENRLSKFDYARFLIASLAYLAYRQGDAIALHALSDEIALNLEPSRHHRHLHRVLSALQTLQARGKWQSWSALEPIFTTARHRDMLVFVSDMHEHGEELRTALAKLASLRHEVLLCHLVGEMELALPQRGTVVFEDLESGERIAVDADAARAAYQRAMAEHMKGFQNMLLMQHIAYHRFPIQAPLDSALREFLRIRKKVG</sequence>
<dbReference type="PANTHER" id="PTHR33608">
    <property type="entry name" value="BLL2464 PROTEIN"/>
    <property type="match status" value="1"/>
</dbReference>
<feature type="domain" description="DUF58" evidence="1">
    <location>
        <begin position="49"/>
        <end position="260"/>
    </location>
</feature>
<dbReference type="Proteomes" id="UP000266389">
    <property type="component" value="Unassembled WGS sequence"/>
</dbReference>
<accession>A0A395LYD3</accession>
<dbReference type="Gene3D" id="3.40.50.410">
    <property type="entry name" value="von Willebrand factor, type A domain"/>
    <property type="match status" value="1"/>
</dbReference>
<evidence type="ECO:0000313" key="2">
    <source>
        <dbReference type="EMBL" id="RFM23537.1"/>
    </source>
</evidence>
<comment type="caution">
    <text evidence="2">The sequence shown here is derived from an EMBL/GenBank/DDBJ whole genome shotgun (WGS) entry which is preliminary data.</text>
</comment>
<dbReference type="InterPro" id="IPR036465">
    <property type="entry name" value="vWFA_dom_sf"/>
</dbReference>
<evidence type="ECO:0000259" key="1">
    <source>
        <dbReference type="Pfam" id="PF01882"/>
    </source>
</evidence>
<dbReference type="Pfam" id="PF01882">
    <property type="entry name" value="DUF58"/>
    <property type="match status" value="1"/>
</dbReference>